<feature type="transmembrane region" description="Helical" evidence="2">
    <location>
        <begin position="251"/>
        <end position="270"/>
    </location>
</feature>
<keyword evidence="2" id="KW-0812">Transmembrane</keyword>
<evidence type="ECO:0000313" key="4">
    <source>
        <dbReference type="Proteomes" id="UP000185598"/>
    </source>
</evidence>
<reference evidence="3 4" key="1">
    <citation type="submission" date="2016-09" db="EMBL/GenBank/DDBJ databases">
        <title>Rhizobium oryziradicis sp. nov., isolated from the root of rice.</title>
        <authorList>
            <person name="Zhao J."/>
            <person name="Zhang X."/>
        </authorList>
    </citation>
    <scope>NUCLEOTIDE SEQUENCE [LARGE SCALE GENOMIC DNA]</scope>
    <source>
        <strain evidence="3 4">14971</strain>
    </source>
</reference>
<keyword evidence="4" id="KW-1185">Reference proteome</keyword>
<proteinExistence type="predicted"/>
<evidence type="ECO:0000313" key="3">
    <source>
        <dbReference type="EMBL" id="OLP51894.1"/>
    </source>
</evidence>
<feature type="compositionally biased region" description="Basic and acidic residues" evidence="1">
    <location>
        <begin position="23"/>
        <end position="33"/>
    </location>
</feature>
<dbReference type="EMBL" id="MKIN01000018">
    <property type="protein sequence ID" value="OLP51894.1"/>
    <property type="molecule type" value="Genomic_DNA"/>
</dbReference>
<dbReference type="Proteomes" id="UP000185598">
    <property type="component" value="Unassembled WGS sequence"/>
</dbReference>
<feature type="transmembrane region" description="Helical" evidence="2">
    <location>
        <begin position="213"/>
        <end position="239"/>
    </location>
</feature>
<feature type="transmembrane region" description="Helical" evidence="2">
    <location>
        <begin position="130"/>
        <end position="153"/>
    </location>
</feature>
<feature type="transmembrane region" description="Helical" evidence="2">
    <location>
        <begin position="189"/>
        <end position="207"/>
    </location>
</feature>
<feature type="region of interest" description="Disordered" evidence="1">
    <location>
        <begin position="1"/>
        <end position="58"/>
    </location>
</feature>
<keyword evidence="2" id="KW-1133">Transmembrane helix</keyword>
<feature type="compositionally biased region" description="Basic and acidic residues" evidence="1">
    <location>
        <begin position="48"/>
        <end position="58"/>
    </location>
</feature>
<accession>A0A1Q9AAJ3</accession>
<protein>
    <submittedName>
        <fullName evidence="3">Uncharacterized protein</fullName>
    </submittedName>
</protein>
<name>A0A1Q9AAJ3_9HYPH</name>
<feature type="transmembrane region" description="Helical" evidence="2">
    <location>
        <begin position="102"/>
        <end position="123"/>
    </location>
</feature>
<feature type="transmembrane region" description="Helical" evidence="2">
    <location>
        <begin position="159"/>
        <end position="182"/>
    </location>
</feature>
<sequence length="359" mass="38608">MPMSDPRRTQSTATPSRKRRRKGQDVSRPEDAAGKVVPGAGTAPAKRRPAEVATETRRERLRAVTKTDRFRASALLAGFGLFLLAVSQSLPHEYGFTELGALFTFSVYDLVLAMLGMAVACAMMKTRRQFALTVGVFFAVVSVMLLFFDPIFVTIRDSALGQVLYLIAPIAVALTGASLWLPDRWRDRALPVAAAVLGFSFSLFVGLDDFGVGIPSFAVASVLSALWIVLAPAFLLRCFKGAWLAIPSRILGSWLLVIAVIVTVSLYVPLPIRTQPQINLGQPDLSVDGEDPGTAPLPDGTSPALQDPALQDPALQDKGAYGSMQSDGTEVPDFLQEEPKPDPNAPSVFEGLKTPKIGK</sequence>
<evidence type="ECO:0000256" key="1">
    <source>
        <dbReference type="SAM" id="MobiDB-lite"/>
    </source>
</evidence>
<evidence type="ECO:0000256" key="2">
    <source>
        <dbReference type="SAM" id="Phobius"/>
    </source>
</evidence>
<comment type="caution">
    <text evidence="3">The sequence shown here is derived from an EMBL/GenBank/DDBJ whole genome shotgun (WGS) entry which is preliminary data.</text>
</comment>
<dbReference type="AlphaFoldDB" id="A0A1Q9AAJ3"/>
<keyword evidence="2" id="KW-0472">Membrane</keyword>
<gene>
    <name evidence="3" type="ORF">BJF91_23540</name>
</gene>
<feature type="region of interest" description="Disordered" evidence="1">
    <location>
        <begin position="281"/>
        <end position="359"/>
    </location>
</feature>
<organism evidence="3 4">
    <name type="scientific">Allorhizobium taibaishanense</name>
    <dbReference type="NCBI Taxonomy" id="887144"/>
    <lineage>
        <taxon>Bacteria</taxon>
        <taxon>Pseudomonadati</taxon>
        <taxon>Pseudomonadota</taxon>
        <taxon>Alphaproteobacteria</taxon>
        <taxon>Hyphomicrobiales</taxon>
        <taxon>Rhizobiaceae</taxon>
        <taxon>Rhizobium/Agrobacterium group</taxon>
        <taxon>Allorhizobium</taxon>
    </lineage>
</organism>
<feature type="transmembrane region" description="Helical" evidence="2">
    <location>
        <begin position="70"/>
        <end position="90"/>
    </location>
</feature>